<reference evidence="1 2" key="1">
    <citation type="submission" date="2021-06" db="EMBL/GenBank/DDBJ databases">
        <title>Caerostris extrusa draft genome.</title>
        <authorList>
            <person name="Kono N."/>
            <person name="Arakawa K."/>
        </authorList>
    </citation>
    <scope>NUCLEOTIDE SEQUENCE [LARGE SCALE GENOMIC DNA]</scope>
</reference>
<dbReference type="AlphaFoldDB" id="A0AAV4SVK6"/>
<proteinExistence type="predicted"/>
<gene>
    <name evidence="1" type="ORF">CEXT_323771</name>
</gene>
<comment type="caution">
    <text evidence="1">The sequence shown here is derived from an EMBL/GenBank/DDBJ whole genome shotgun (WGS) entry which is preliminary data.</text>
</comment>
<sequence>MVICPKVTLVGAKPLRQPQSPDPSSWILMELTQQEGTTSPMQEPGSAIKCTLGSICDGPMNHVLQARCSPRSLWLELRCAQETLHGPVCWLLPEHKVMNEHLHQSE</sequence>
<evidence type="ECO:0000313" key="1">
    <source>
        <dbReference type="EMBL" id="GIY38115.1"/>
    </source>
</evidence>
<keyword evidence="2" id="KW-1185">Reference proteome</keyword>
<dbReference type="Proteomes" id="UP001054945">
    <property type="component" value="Unassembled WGS sequence"/>
</dbReference>
<organism evidence="1 2">
    <name type="scientific">Caerostris extrusa</name>
    <name type="common">Bark spider</name>
    <name type="synonym">Caerostris bankana</name>
    <dbReference type="NCBI Taxonomy" id="172846"/>
    <lineage>
        <taxon>Eukaryota</taxon>
        <taxon>Metazoa</taxon>
        <taxon>Ecdysozoa</taxon>
        <taxon>Arthropoda</taxon>
        <taxon>Chelicerata</taxon>
        <taxon>Arachnida</taxon>
        <taxon>Araneae</taxon>
        <taxon>Araneomorphae</taxon>
        <taxon>Entelegynae</taxon>
        <taxon>Araneoidea</taxon>
        <taxon>Araneidae</taxon>
        <taxon>Caerostris</taxon>
    </lineage>
</organism>
<dbReference type="EMBL" id="BPLR01010259">
    <property type="protein sequence ID" value="GIY38115.1"/>
    <property type="molecule type" value="Genomic_DNA"/>
</dbReference>
<name>A0AAV4SVK6_CAEEX</name>
<protein>
    <submittedName>
        <fullName evidence="1">Uncharacterized protein</fullName>
    </submittedName>
</protein>
<accession>A0AAV4SVK6</accession>
<evidence type="ECO:0000313" key="2">
    <source>
        <dbReference type="Proteomes" id="UP001054945"/>
    </source>
</evidence>